<feature type="transmembrane region" description="Helical" evidence="7">
    <location>
        <begin position="133"/>
        <end position="151"/>
    </location>
</feature>
<feature type="region of interest" description="Disordered" evidence="6">
    <location>
        <begin position="364"/>
        <end position="420"/>
    </location>
</feature>
<feature type="compositionally biased region" description="Basic and acidic residues" evidence="6">
    <location>
        <begin position="372"/>
        <end position="383"/>
    </location>
</feature>
<feature type="transmembrane region" description="Helical" evidence="7">
    <location>
        <begin position="49"/>
        <end position="70"/>
    </location>
</feature>
<evidence type="ECO:0000256" key="1">
    <source>
        <dbReference type="ARBA" id="ARBA00004141"/>
    </source>
</evidence>
<feature type="transmembrane region" description="Helical" evidence="7">
    <location>
        <begin position="181"/>
        <end position="207"/>
    </location>
</feature>
<comment type="similarity">
    <text evidence="5">Belongs to the SAT4 family.</text>
</comment>
<dbReference type="Pfam" id="PF20684">
    <property type="entry name" value="Fung_rhodopsin"/>
    <property type="match status" value="1"/>
</dbReference>
<evidence type="ECO:0000256" key="2">
    <source>
        <dbReference type="ARBA" id="ARBA00022692"/>
    </source>
</evidence>
<proteinExistence type="inferred from homology"/>
<dbReference type="InterPro" id="IPR049326">
    <property type="entry name" value="Rhodopsin_dom_fungi"/>
</dbReference>
<evidence type="ECO:0000256" key="4">
    <source>
        <dbReference type="ARBA" id="ARBA00023136"/>
    </source>
</evidence>
<keyword evidence="3 7" id="KW-1133">Transmembrane helix</keyword>
<feature type="transmembrane region" description="Helical" evidence="7">
    <location>
        <begin position="249"/>
        <end position="276"/>
    </location>
</feature>
<keyword evidence="2 7" id="KW-0812">Transmembrane</keyword>
<organism evidence="9 10">
    <name type="scientific">Macrophomina phaseolina</name>
    <dbReference type="NCBI Taxonomy" id="35725"/>
    <lineage>
        <taxon>Eukaryota</taxon>
        <taxon>Fungi</taxon>
        <taxon>Dikarya</taxon>
        <taxon>Ascomycota</taxon>
        <taxon>Pezizomycotina</taxon>
        <taxon>Dothideomycetes</taxon>
        <taxon>Dothideomycetes incertae sedis</taxon>
        <taxon>Botryosphaeriales</taxon>
        <taxon>Botryosphaeriaceae</taxon>
        <taxon>Macrophomina</taxon>
    </lineage>
</organism>
<evidence type="ECO:0000256" key="5">
    <source>
        <dbReference type="ARBA" id="ARBA00038359"/>
    </source>
</evidence>
<name>A0ABQ8FRK9_9PEZI</name>
<sequence>MSSFNGYEINKMQKMLRAVFIASLTITAAFVLLRCFIRARIQLQLSIDDYLLVIALTGLALQTSFGLYCLDYGGFGRKTSELSRHVYFTGLKWTIVAECTYTLASMSAKLSIAFLQLRVMGLSTSKLRRIHYFSIYINLLVGLSLFFTFLFQCYPDPSDPTKYKPVLVAHIHCTNRTPVLIIVYIHSGVNILLDFYYSLAIVPLIWVLQNMKPVLRVSIIVILGMGLVASIATLVRLKYIIGFEDSRDPLYVIVPIGFWTWVEECLCMCAASIATFRPLLRWIPGLASAGSRGTPGGSGGDAGIFVTWRSRLDGARRSRRAREDSIRLEDLEGSGIADECEDNWGGDVSTMRRSGVLVEYRENRISRGAPTRSREEHAPESSHAETASIATNKDGTDIPTIGDDAESQKSIIQHSLIASR</sequence>
<evidence type="ECO:0000313" key="9">
    <source>
        <dbReference type="EMBL" id="KAH7017935.1"/>
    </source>
</evidence>
<dbReference type="InterPro" id="IPR052337">
    <property type="entry name" value="SAT4-like"/>
</dbReference>
<keyword evidence="4 7" id="KW-0472">Membrane</keyword>
<feature type="transmembrane region" description="Helical" evidence="7">
    <location>
        <begin position="90"/>
        <end position="112"/>
    </location>
</feature>
<evidence type="ECO:0000313" key="10">
    <source>
        <dbReference type="Proteomes" id="UP000774617"/>
    </source>
</evidence>
<feature type="compositionally biased region" description="Polar residues" evidence="6">
    <location>
        <begin position="384"/>
        <end position="393"/>
    </location>
</feature>
<dbReference type="PANTHER" id="PTHR33048:SF96">
    <property type="entry name" value="INTEGRAL MEMBRANE PROTEIN"/>
    <property type="match status" value="1"/>
</dbReference>
<feature type="transmembrane region" description="Helical" evidence="7">
    <location>
        <begin position="214"/>
        <end position="237"/>
    </location>
</feature>
<dbReference type="PANTHER" id="PTHR33048">
    <property type="entry name" value="PTH11-LIKE INTEGRAL MEMBRANE PROTEIN (AFU_ORTHOLOGUE AFUA_5G11245)"/>
    <property type="match status" value="1"/>
</dbReference>
<dbReference type="EMBL" id="JAGTJR010000072">
    <property type="protein sequence ID" value="KAH7017935.1"/>
    <property type="molecule type" value="Genomic_DNA"/>
</dbReference>
<evidence type="ECO:0000256" key="7">
    <source>
        <dbReference type="SAM" id="Phobius"/>
    </source>
</evidence>
<evidence type="ECO:0000256" key="3">
    <source>
        <dbReference type="ARBA" id="ARBA00022989"/>
    </source>
</evidence>
<evidence type="ECO:0000256" key="6">
    <source>
        <dbReference type="SAM" id="MobiDB-lite"/>
    </source>
</evidence>
<gene>
    <name evidence="9" type="ORF">B0J12DRAFT_635715</name>
</gene>
<feature type="compositionally biased region" description="Polar residues" evidence="6">
    <location>
        <begin position="408"/>
        <end position="420"/>
    </location>
</feature>
<reference evidence="9 10" key="1">
    <citation type="journal article" date="2021" name="Nat. Commun.">
        <title>Genetic determinants of endophytism in the Arabidopsis root mycobiome.</title>
        <authorList>
            <person name="Mesny F."/>
            <person name="Miyauchi S."/>
            <person name="Thiergart T."/>
            <person name="Pickel B."/>
            <person name="Atanasova L."/>
            <person name="Karlsson M."/>
            <person name="Huettel B."/>
            <person name="Barry K.W."/>
            <person name="Haridas S."/>
            <person name="Chen C."/>
            <person name="Bauer D."/>
            <person name="Andreopoulos W."/>
            <person name="Pangilinan J."/>
            <person name="LaButti K."/>
            <person name="Riley R."/>
            <person name="Lipzen A."/>
            <person name="Clum A."/>
            <person name="Drula E."/>
            <person name="Henrissat B."/>
            <person name="Kohler A."/>
            <person name="Grigoriev I.V."/>
            <person name="Martin F.M."/>
            <person name="Hacquard S."/>
        </authorList>
    </citation>
    <scope>NUCLEOTIDE SEQUENCE [LARGE SCALE GENOMIC DNA]</scope>
    <source>
        <strain evidence="9 10">MPI-SDFR-AT-0080</strain>
    </source>
</reference>
<accession>A0ABQ8FRK9</accession>
<protein>
    <recommendedName>
        <fullName evidence="8">Rhodopsin domain-containing protein</fullName>
    </recommendedName>
</protein>
<dbReference type="Proteomes" id="UP000774617">
    <property type="component" value="Unassembled WGS sequence"/>
</dbReference>
<comment type="caution">
    <text evidence="9">The sequence shown here is derived from an EMBL/GenBank/DDBJ whole genome shotgun (WGS) entry which is preliminary data.</text>
</comment>
<evidence type="ECO:0000259" key="8">
    <source>
        <dbReference type="Pfam" id="PF20684"/>
    </source>
</evidence>
<comment type="subcellular location">
    <subcellularLocation>
        <location evidence="1">Membrane</location>
        <topology evidence="1">Multi-pass membrane protein</topology>
    </subcellularLocation>
</comment>
<feature type="domain" description="Rhodopsin" evidence="8">
    <location>
        <begin position="33"/>
        <end position="281"/>
    </location>
</feature>
<feature type="transmembrane region" description="Helical" evidence="7">
    <location>
        <begin position="15"/>
        <end position="37"/>
    </location>
</feature>
<keyword evidence="10" id="KW-1185">Reference proteome</keyword>